<evidence type="ECO:0000259" key="2">
    <source>
        <dbReference type="PROSITE" id="PS50234"/>
    </source>
</evidence>
<name>A0A193GGD4_9BORD</name>
<feature type="region of interest" description="Disordered" evidence="1">
    <location>
        <begin position="387"/>
        <end position="415"/>
    </location>
</feature>
<dbReference type="SUPFAM" id="SSF51120">
    <property type="entry name" value="beta-Roll"/>
    <property type="match status" value="1"/>
</dbReference>
<reference evidence="4 5" key="1">
    <citation type="submission" date="2016-06" db="EMBL/GenBank/DDBJ databases">
        <title>Complete genome sequences of Bordetella bronchialis and Bordetella flabilis.</title>
        <authorList>
            <person name="LiPuma J.J."/>
            <person name="Spilker T."/>
        </authorList>
    </citation>
    <scope>NUCLEOTIDE SEQUENCE [LARGE SCALE GENOMIC DNA]</scope>
    <source>
        <strain evidence="4 5">AU10664</strain>
    </source>
</reference>
<dbReference type="PROSITE" id="PS00330">
    <property type="entry name" value="HEMOLYSIN_CALCIUM"/>
    <property type="match status" value="1"/>
</dbReference>
<dbReference type="Gene3D" id="2.60.40.10">
    <property type="entry name" value="Immunoglobulins"/>
    <property type="match status" value="20"/>
</dbReference>
<dbReference type="Pfam" id="PF00353">
    <property type="entry name" value="HemolysinCabind"/>
    <property type="match status" value="2"/>
</dbReference>
<dbReference type="RefSeq" id="WP_066659418.1">
    <property type="nucleotide sequence ID" value="NZ_CP016172.1"/>
</dbReference>
<organism evidence="4 5">
    <name type="scientific">Bordetella flabilis</name>
    <dbReference type="NCBI Taxonomy" id="463014"/>
    <lineage>
        <taxon>Bacteria</taxon>
        <taxon>Pseudomonadati</taxon>
        <taxon>Pseudomonadota</taxon>
        <taxon>Betaproteobacteria</taxon>
        <taxon>Burkholderiales</taxon>
        <taxon>Alcaligenaceae</taxon>
        <taxon>Bordetella</taxon>
    </lineage>
</organism>
<feature type="region of interest" description="Disordered" evidence="1">
    <location>
        <begin position="160"/>
        <end position="180"/>
    </location>
</feature>
<dbReference type="Proteomes" id="UP000091926">
    <property type="component" value="Chromosome"/>
</dbReference>
<dbReference type="EMBL" id="CP016172">
    <property type="protein sequence ID" value="ANN78354.1"/>
    <property type="molecule type" value="Genomic_DNA"/>
</dbReference>
<dbReference type="CDD" id="cd00198">
    <property type="entry name" value="vWFA"/>
    <property type="match status" value="1"/>
</dbReference>
<dbReference type="InterPro" id="IPR015919">
    <property type="entry name" value="Cadherin-like_sf"/>
</dbReference>
<dbReference type="STRING" id="463014.BAU07_15670"/>
<dbReference type="SMART" id="SM00736">
    <property type="entry name" value="CADG"/>
    <property type="match status" value="1"/>
</dbReference>
<dbReference type="GO" id="GO:0007156">
    <property type="term" value="P:homophilic cell adhesion via plasma membrane adhesion molecules"/>
    <property type="evidence" value="ECO:0007669"/>
    <property type="project" value="InterPro"/>
</dbReference>
<evidence type="ECO:0000313" key="5">
    <source>
        <dbReference type="Proteomes" id="UP000091926"/>
    </source>
</evidence>
<dbReference type="InterPro" id="IPR011049">
    <property type="entry name" value="Serralysin-like_metalloprot_C"/>
</dbReference>
<dbReference type="Pfam" id="PF13519">
    <property type="entry name" value="VWA_2"/>
    <property type="match status" value="1"/>
</dbReference>
<protein>
    <submittedName>
        <fullName evidence="4">Uncharacterized protein</fullName>
    </submittedName>
</protein>
<feature type="domain" description="VWFA" evidence="2">
    <location>
        <begin position="2824"/>
        <end position="2998"/>
    </location>
</feature>
<dbReference type="Pfam" id="PF17963">
    <property type="entry name" value="Big_9"/>
    <property type="match status" value="2"/>
</dbReference>
<evidence type="ECO:0000256" key="1">
    <source>
        <dbReference type="SAM" id="MobiDB-lite"/>
    </source>
</evidence>
<dbReference type="NCBIfam" id="NF033682">
    <property type="entry name" value="retention_LapA"/>
    <property type="match status" value="1"/>
</dbReference>
<dbReference type="InterPro" id="IPR047777">
    <property type="entry name" value="LapA-like_RM"/>
</dbReference>
<evidence type="ECO:0000259" key="3">
    <source>
        <dbReference type="PROSITE" id="PS50268"/>
    </source>
</evidence>
<dbReference type="InterPro" id="IPR001343">
    <property type="entry name" value="Hemolysn_Ca-bd"/>
</dbReference>
<dbReference type="SUPFAM" id="SSF49313">
    <property type="entry name" value="Cadherin-like"/>
    <property type="match status" value="1"/>
</dbReference>
<dbReference type="PANTHER" id="PTHR14139:SF2">
    <property type="entry name" value="CALSYNTENIN-1"/>
    <property type="match status" value="1"/>
</dbReference>
<dbReference type="PROSITE" id="PS50234">
    <property type="entry name" value="VWFA"/>
    <property type="match status" value="1"/>
</dbReference>
<dbReference type="NCBIfam" id="NF012211">
    <property type="entry name" value="tand_rpt_95"/>
    <property type="match status" value="2"/>
</dbReference>
<accession>A0A193GGD4</accession>
<dbReference type="Gene3D" id="3.40.50.410">
    <property type="entry name" value="von Willebrand factor, type A domain"/>
    <property type="match status" value="1"/>
</dbReference>
<dbReference type="PANTHER" id="PTHR14139">
    <property type="entry name" value="CALSYNTENIN"/>
    <property type="match status" value="1"/>
</dbReference>
<evidence type="ECO:0000313" key="4">
    <source>
        <dbReference type="EMBL" id="ANN78354.1"/>
    </source>
</evidence>
<dbReference type="InterPro" id="IPR040853">
    <property type="entry name" value="RapA2_cadherin-like"/>
</dbReference>
<dbReference type="SMART" id="SM00327">
    <property type="entry name" value="VWA"/>
    <property type="match status" value="1"/>
</dbReference>
<feature type="domain" description="Cadherin" evidence="3">
    <location>
        <begin position="1263"/>
        <end position="1359"/>
    </location>
</feature>
<sequence length="3461" mass="354960">MAFSTPAVVTQVTGRAWIRNSDGSLTELHVGSRIPPDTEIVTASGGTVGLQTEGGMPLTIGENRDVAFNADMAGQPVDRSEAAVAPPTGTDSDRLLAALQSGQDPFDNLDPTAALVAGGGDAGGSSFVRLARIVEGTTPLALEYPGAGVPAINLLTPAGLANTTPDNGGPTAGNDQNTTSEKSLVSGNILTNDTDPENDALAIVSVGDRPMTTGGVSVAGSTGGTFTVFPDGSYVFNPGESFQNLGVGQSATSSITYTVTDPLGNTSTATVTVNVNGVNDAPVATSAIDNVAGVDAQQGVNLDVSSHFADVDNGDRLSYSAIGLPPGLVIDPNTGVISGNIDHSASQGGNNGVYQVVVTATDASGASVSETFDWSVTNPGPVAVNDTATSTEDTTVSGNVLTGNPQGAGRDSDPDGDTLQVIHAGDRDIPTGGATVAGSNGGTFTILPDGTYTFNPAQDFQSLAAGETRTTTITYIVSDGEGGTSTATLEVTVTGTNDVPVITPHQPTEGDPLNGDRGTVVEDGQISTQGKLNITDADHDQSFFQAQTNTAGQHGAFSIDADGRWTYNLANSDPAVQALAVGETLTEQFQVLSADGTPTTITVTIEGTNDIPAISGANTAAVTEDVEPSVSGQLAVADVDTSDTHSWSVSGEPKGAYGTISVDQTGKWTYTVDQQATQALRQGQQVQETFNILVADGHGGTAIQAVTVTITGTNDLPVVTSGSGAVTEDQNVTEGQLVTSGQLTITDADAGEGVFQPGAHFDGSTGNGNAPLGTLAFQADGSYTYTVDNSNAVVQGLRNGESIVETYTVTSQDGTTTSTITITINGTDDVPVITPGTPGGDKGTVQEDVTLSVQGKLDITDADHDQSFFQAQDNAPGKHGTFSVDANGNWTYNLANNDPAVQALAVGEHLTEQFTVVSADGTPTTVTVTIDGTNDIPEISGESSAALKEDAVPAVSGQLAVADVDTSDSHTWSITGKPQGQYGTLTIDQNGKWTYTADPKAIQALPEGKEVQETFVVQVDDGHGGTDLQTITVTLTGTNDVPQITGSDSGTVVEDFILAQITGGKLNVSDADAGQNSFQPQKVTGEHGTFTLHANGLWTFVLANGNADVQALGLGEKLVETYTVKTADGTPTNVTVTILGTNDAPHISGQSTGAFKEDVANSASGQLQVADVDAHDKHSWSIVGNGKSEYGTLTLDQTGKWTFTGNQKVQSLSEGETVQQKFTVVVSDGHGGFDTKTVTVNITGTNDVPVITPHHPGSDQGLVVEDAKPNTTGGKLDVKDADQGESRFVPQTNHPGEHGTFSIDQNGNWVYKLNNADPAVQALAAGETRTEQFQVSSQDGSATHTVTVTIVGTNDVPVVTNGASAVTEDHDVADGKLVTTGQLTINDVDAGQSTFRTDAHFQGSTGNAGAPLGVLEVKADGSYTYTVDNANTVVQGLRNGESIVETYTVTSQDGTATSTVTITINGTDDAPVIVGQAEGTVKEDVTLSVQGKLDITDADHDQSSFQAQDNAPGKHGTFSVDANGNWTYQLSNNDPAVQALAVGQHLTEEFQVISADGTPTTVTVTIDGTNDKPEISGESSAGLKEDAAPAVSGQLTVADVDTIDTHTWSIVGKPQGQYGTLTLDQSGKWTYTVDAKKVQSLSEGEPYTETFTVKVDDGHGGTDTQVVTVNLVGTNDVPVVSGIGSGTVVEDGGLLQKTGGILFVNDADAGEGHVQGAKITGTYGEFAINAFGVWTYTLNNNDPAVQSLGLGEKRVETFTVRTADGTPTNVTVTILGTNDAPHISGQSTGAFKEDAANSASGQLQVADVDAHDQHSWSIVGNGKSEYGTLTLDQTGKWTFTGNEKVQSLSEGEAVQQKFSVVVSDGRGGFDTQDVVVTITGTNDLPVITPHNPGDPQNPGSASDHGLVTEDVLDTTGGKLDIQDADAGENKFVAQTNHAGDHGTFSIDENGNWTYKLTNSDPAVQALGAGDTLTEKFTVSSADGSAQHEVTVTIVGTNDVPVLSSGVGAVTEDLNVVDGKLATSGQLTITDTDAGENHFKAGAHFDGSTGNGNAPLGTLVFNTDGSYTYTVANANPVVQGLKTGESIVETYTVTSQDGSKTSTITITINGTDDGATITPHNPGDPQNPGSASDHGLVTEDVLDTTGGKLDIQDADAGENKFVAQTNHAGDHGTFSIDENGNWTYKLTNSDPAVQALGAGDTLTEKFTVSSADGSAQHEVTVTIVGTNDVPVLSSGVGAVTEDLNVVDGKLATSGQLTITDTDAGENHFKAGAHFDGSTGNGNAPLGTLVFNTDGSYTYTVANANPVVQGLTSGQSIVETYTVTSQDGSKTSTITITINGTDDGATITPHSPDSDKGQVVEDVTYTTGGKLDVQDPDPGQSQFVAQPNTAGQHGTFTIDANGNWTYNLTNSDPLVQQLGKGETLVEKFTVSSVDGSAQHEVTVTIVGTNDIPSISGVSTGATTEDGASKVTGQLSVADVDIHDGHTWTVDSNPKGAYGSLTVDATGKWTYTVDTQATQALTGGQKVQDTFTVKVDDGHGGTATQTITVNITGTNDIPVITPHTSGGDRGLVIEDAQLSTQGKLDITDADQGQSAFKPQTVQDAYGTFTVDANGNWTYTLDNNNPAVQALSGSDTLGPRTFTVTSQDGTTTHNVTVNIGGANDAPTSADNSATMGVGQSHTFGINEFAFSDSHGEHDSLQSVVITRTPDSGSLTLNGQAVTQGQVISAADIAAGKLVYTPGADGKDASFGFEVRDTGGTANGGHNTSGEYNFDLATNNLVQGDNTSSGGSDGHGGHTPVLNGGSGDDIILGDLGGTVTTTVPGQNYNIALIVDHSGSMTAEIDGQTRMELVKDALLAFVKTLSNHDGIINVTLIGFGSSADTPVTVQGLDPNDVNSWNDKIIAAINNLSANGSTNYQDAFDTAVDWFQDQAGAGKGTANGYQNLSFFLTDGDPTVTNSGGSGSSTSASVLQTSINSFAELAAISTVHGVGIGDGVNQNYLRFFDNTAGTGTATVYFPSSTNLSDSNSYNWDESSNWTVRTNGGGTVANGNGSSIAITDASNKSGATVVDSKSITIAAGHTGHFEFELSTSNLSSSDNYSWALQQLVNGSWTTVQSGKGTGDITTGDFGSGQYRLEFSVLDNTSGGGTAKLTVDDITLVDNTPVSGPAGQVDIVHQASDLNTALTGGGSHSDPAAVGSDTINGGDGKDIIFGDTINTDGLSWNGHAAGTHDGQGMQALIDYLTATNGHAPTSAELYGYISANHAQFNVSGDTRGGDDVIHGGSGDDIIYGQGGNDQLYGDAGNDIIYGGEGSNLLHGGAGNDTLTGGSGSDTLIGGQGNDTLIGGGGGDTFKWELHDQGTNSAPAVDTIKNFNTNAASAGGDVLDLHELLQNPTDGDLSKYLHFTKQGADTVVNVSTTGHAQDAGGNAFDQKIVLQGVDLTNNGTLQDAAIINDLLQKGKLHGHD</sequence>
<dbReference type="PROSITE" id="PS50268">
    <property type="entry name" value="CADHERIN_2"/>
    <property type="match status" value="1"/>
</dbReference>
<dbReference type="GO" id="GO:0005509">
    <property type="term" value="F:calcium ion binding"/>
    <property type="evidence" value="ECO:0007669"/>
    <property type="project" value="InterPro"/>
</dbReference>
<dbReference type="OrthoDB" id="8622300at2"/>
<keyword evidence="5" id="KW-1185">Reference proteome</keyword>
<dbReference type="Pfam" id="PF17803">
    <property type="entry name" value="Cadherin_4"/>
    <property type="match status" value="18"/>
</dbReference>
<dbReference type="InterPro" id="IPR002035">
    <property type="entry name" value="VWF_A"/>
</dbReference>
<proteinExistence type="predicted"/>
<feature type="region of interest" description="Disordered" evidence="1">
    <location>
        <begin position="2775"/>
        <end position="2797"/>
    </location>
</feature>
<dbReference type="InterPro" id="IPR002126">
    <property type="entry name" value="Cadherin-like_dom"/>
</dbReference>
<gene>
    <name evidence="4" type="ORF">BAU07_15670</name>
</gene>
<dbReference type="SUPFAM" id="SSF53300">
    <property type="entry name" value="vWA-like"/>
    <property type="match status" value="1"/>
</dbReference>
<dbReference type="InterPro" id="IPR006644">
    <property type="entry name" value="Cadg"/>
</dbReference>
<dbReference type="InterPro" id="IPR019960">
    <property type="entry name" value="T1SS_VCA0849"/>
</dbReference>
<dbReference type="InterPro" id="IPR013783">
    <property type="entry name" value="Ig-like_fold"/>
</dbReference>
<dbReference type="PRINTS" id="PR00313">
    <property type="entry name" value="CABNDNGRPT"/>
</dbReference>
<dbReference type="NCBIfam" id="TIGR03661">
    <property type="entry name" value="T1SS_VCA0849"/>
    <property type="match status" value="1"/>
</dbReference>
<feature type="region of interest" description="Disordered" evidence="1">
    <location>
        <begin position="1567"/>
        <end position="1586"/>
    </location>
</feature>
<dbReference type="GO" id="GO:0016020">
    <property type="term" value="C:membrane"/>
    <property type="evidence" value="ECO:0007669"/>
    <property type="project" value="InterPro"/>
</dbReference>
<dbReference type="Pfam" id="PF05345">
    <property type="entry name" value="He_PIG"/>
    <property type="match status" value="1"/>
</dbReference>
<dbReference type="InterPro" id="IPR036465">
    <property type="entry name" value="vWFA_dom_sf"/>
</dbReference>
<dbReference type="InterPro" id="IPR010221">
    <property type="entry name" value="VCBS_dom"/>
</dbReference>
<dbReference type="InterPro" id="IPR018511">
    <property type="entry name" value="Hemolysin-typ_Ca-bd_CS"/>
</dbReference>
<dbReference type="NCBIfam" id="TIGR01965">
    <property type="entry name" value="VCBS_repeat"/>
    <property type="match status" value="22"/>
</dbReference>
<dbReference type="CDD" id="cd11304">
    <property type="entry name" value="Cadherin_repeat"/>
    <property type="match status" value="1"/>
</dbReference>
<feature type="compositionally biased region" description="Polar residues" evidence="1">
    <location>
        <begin position="387"/>
        <end position="405"/>
    </location>
</feature>
<dbReference type="KEGG" id="bfz:BAU07_15670"/>